<dbReference type="Proteomes" id="UP000091956">
    <property type="component" value="Unassembled WGS sequence"/>
</dbReference>
<evidence type="ECO:0000313" key="4">
    <source>
        <dbReference type="Proteomes" id="UP000091956"/>
    </source>
</evidence>
<name>A0A1B8GHM9_9PEZI</name>
<feature type="domain" description="DUF7905" evidence="2">
    <location>
        <begin position="288"/>
        <end position="535"/>
    </location>
</feature>
<evidence type="ECO:0000259" key="2">
    <source>
        <dbReference type="Pfam" id="PF25482"/>
    </source>
</evidence>
<dbReference type="STRING" id="342668.A0A1B8GHM9"/>
<keyword evidence="4" id="KW-1185">Reference proteome</keyword>
<sequence length="628" mass="69355">MDNEIPEIDTGRGEWDEDYQAKVLETKALETKALETKTLEAKTGPDAGPQRAATQPLRPAVATNLHNKAPPHDGLGAREILAKDSLPVNHLGVPSSSANNGLARRASESVPSKAPAWMIKKFTETKKSKQGWAEHPGLITTRKGNQIALDAATNKYLGPIPENTDFNCTGYFGHCDPDLIASQNVDKAWDRIRIAYRVYIALDAENKTIVVEAETDEDCVTALGRIRITLFHAEANERTCRARYIVEPPSASSMRKEVLGVELADSKDKLDKCVKLAGPGLGPKEVKEWEQKRKELMALNEKVFADHLGNAFINLCALNSSMRMRVQFGNIILRRYRAEMAKSGFAFEKFVDMMGQSRTGAVFEKTIGGNELGFQLIRKIHQSTDLFCPLDNLIGNMSDIKPKQRLVYRKCGTVGFRLEADIDISARGGEYQLGENSLYKEDSALKKRLDIGFLGFDSKFHWALEIMTQERLSSNSVSIQATAQELLSSAKVEEDIMGFPYPSAGPNRRLNGNDTANIHTIFQYKLMGTPYVVQILLSRGICSDTVGYCGASMYSTNWDDHMGPNEGEICERWKLGSDLRVLFPPPPSPKPSSFAAGGQVIDKHEGFRAFLAAVAKVQSFLSEAASGN</sequence>
<dbReference type="InterPro" id="IPR057227">
    <property type="entry name" value="DUF7905"/>
</dbReference>
<dbReference type="Pfam" id="PF25482">
    <property type="entry name" value="DUF7905"/>
    <property type="match status" value="1"/>
</dbReference>
<organism evidence="3 4">
    <name type="scientific">Pseudogymnoascus verrucosus</name>
    <dbReference type="NCBI Taxonomy" id="342668"/>
    <lineage>
        <taxon>Eukaryota</taxon>
        <taxon>Fungi</taxon>
        <taxon>Dikarya</taxon>
        <taxon>Ascomycota</taxon>
        <taxon>Pezizomycotina</taxon>
        <taxon>Leotiomycetes</taxon>
        <taxon>Thelebolales</taxon>
        <taxon>Thelebolaceae</taxon>
        <taxon>Pseudogymnoascus</taxon>
    </lineage>
</organism>
<accession>A0A1B8GHM9</accession>
<evidence type="ECO:0000256" key="1">
    <source>
        <dbReference type="SAM" id="MobiDB-lite"/>
    </source>
</evidence>
<proteinExistence type="predicted"/>
<reference evidence="3 4" key="1">
    <citation type="submission" date="2016-03" db="EMBL/GenBank/DDBJ databases">
        <title>Comparative genomics of Pseudogymnoascus destructans, the fungus causing white-nose syndrome of bats.</title>
        <authorList>
            <person name="Palmer J.M."/>
            <person name="Drees K.P."/>
            <person name="Foster J.T."/>
            <person name="Lindner D.L."/>
        </authorList>
    </citation>
    <scope>NUCLEOTIDE SEQUENCE [LARGE SCALE GENOMIC DNA]</scope>
    <source>
        <strain evidence="3 4">UAMH 10579</strain>
    </source>
</reference>
<dbReference type="GeneID" id="28840057"/>
<feature type="region of interest" description="Disordered" evidence="1">
    <location>
        <begin position="35"/>
        <end position="55"/>
    </location>
</feature>
<evidence type="ECO:0000313" key="3">
    <source>
        <dbReference type="EMBL" id="OBT95357.1"/>
    </source>
</evidence>
<protein>
    <recommendedName>
        <fullName evidence="2">DUF7905 domain-containing protein</fullName>
    </recommendedName>
</protein>
<gene>
    <name evidence="3" type="ORF">VE01_06671</name>
</gene>
<dbReference type="OrthoDB" id="4739136at2759"/>
<dbReference type="RefSeq" id="XP_018129090.1">
    <property type="nucleotide sequence ID" value="XM_018276112.2"/>
</dbReference>
<dbReference type="AlphaFoldDB" id="A0A1B8GHM9"/>
<dbReference type="EMBL" id="KV460236">
    <property type="protein sequence ID" value="OBT95357.1"/>
    <property type="molecule type" value="Genomic_DNA"/>
</dbReference>
<reference evidence="4" key="2">
    <citation type="journal article" date="2018" name="Nat. Commun.">
        <title>Extreme sensitivity to ultraviolet light in the fungal pathogen causing white-nose syndrome of bats.</title>
        <authorList>
            <person name="Palmer J.M."/>
            <person name="Drees K.P."/>
            <person name="Foster J.T."/>
            <person name="Lindner D.L."/>
        </authorList>
    </citation>
    <scope>NUCLEOTIDE SEQUENCE [LARGE SCALE GENOMIC DNA]</scope>
    <source>
        <strain evidence="4">UAMH 10579</strain>
    </source>
</reference>